<dbReference type="EMBL" id="LAZR01066157">
    <property type="protein sequence ID" value="KKK54131.1"/>
    <property type="molecule type" value="Genomic_DNA"/>
</dbReference>
<proteinExistence type="predicted"/>
<accession>A0A0F8Z1Y4</accession>
<dbReference type="AlphaFoldDB" id="A0A0F8Z1Y4"/>
<gene>
    <name evidence="1" type="ORF">LCGC14_3087850</name>
</gene>
<feature type="non-terminal residue" evidence="1">
    <location>
        <position position="1"/>
    </location>
</feature>
<reference evidence="1" key="1">
    <citation type="journal article" date="2015" name="Nature">
        <title>Complex archaea that bridge the gap between prokaryotes and eukaryotes.</title>
        <authorList>
            <person name="Spang A."/>
            <person name="Saw J.H."/>
            <person name="Jorgensen S.L."/>
            <person name="Zaremba-Niedzwiedzka K."/>
            <person name="Martijn J."/>
            <person name="Lind A.E."/>
            <person name="van Eijk R."/>
            <person name="Schleper C."/>
            <person name="Guy L."/>
            <person name="Ettema T.J."/>
        </authorList>
    </citation>
    <scope>NUCLEOTIDE SEQUENCE</scope>
</reference>
<evidence type="ECO:0000313" key="1">
    <source>
        <dbReference type="EMBL" id="KKK54131.1"/>
    </source>
</evidence>
<protein>
    <submittedName>
        <fullName evidence="1">Uncharacterized protein</fullName>
    </submittedName>
</protein>
<sequence length="78" mass="8834">YQTNIPVFPLTRTRLDCTILMVMVQYGPLLLEHTMDDLESALNGISDLMNSIFNIISDAIRVVPMGKLTVAIYVMWLC</sequence>
<name>A0A0F8Z1Y4_9ZZZZ</name>
<organism evidence="1">
    <name type="scientific">marine sediment metagenome</name>
    <dbReference type="NCBI Taxonomy" id="412755"/>
    <lineage>
        <taxon>unclassified sequences</taxon>
        <taxon>metagenomes</taxon>
        <taxon>ecological metagenomes</taxon>
    </lineage>
</organism>
<comment type="caution">
    <text evidence="1">The sequence shown here is derived from an EMBL/GenBank/DDBJ whole genome shotgun (WGS) entry which is preliminary data.</text>
</comment>